<comment type="caution">
    <text evidence="3">The sequence shown here is derived from an EMBL/GenBank/DDBJ whole genome shotgun (WGS) entry which is preliminary data.</text>
</comment>
<dbReference type="PROSITE" id="PS51900">
    <property type="entry name" value="CB"/>
    <property type="match status" value="1"/>
</dbReference>
<organism evidence="3">
    <name type="scientific">human gut metagenome</name>
    <dbReference type="NCBI Taxonomy" id="408170"/>
    <lineage>
        <taxon>unclassified sequences</taxon>
        <taxon>metagenomes</taxon>
        <taxon>organismal metagenomes</taxon>
    </lineage>
</organism>
<dbReference type="InterPro" id="IPR010998">
    <property type="entry name" value="Integrase_recombinase_N"/>
</dbReference>
<evidence type="ECO:0000259" key="2">
    <source>
        <dbReference type="PROSITE" id="PS51900"/>
    </source>
</evidence>
<dbReference type="AlphaFoldDB" id="K1UFD2"/>
<sequence length="79" mass="8883">MTDKMVEAYLKALGNEERAAATVEKYRRALLSFATFLSGAAVTPEMIRLWKDDLRARNYVPSTINTYLAALNGFCRFCG</sequence>
<dbReference type="InterPro" id="IPR044068">
    <property type="entry name" value="CB"/>
</dbReference>
<dbReference type="Gene3D" id="1.10.150.130">
    <property type="match status" value="1"/>
</dbReference>
<dbReference type="SUPFAM" id="SSF56349">
    <property type="entry name" value="DNA breaking-rejoining enzymes"/>
    <property type="match status" value="1"/>
</dbReference>
<gene>
    <name evidence="3" type="ORF">LEA_00986</name>
</gene>
<dbReference type="InterPro" id="IPR004107">
    <property type="entry name" value="Integrase_SAM-like_N"/>
</dbReference>
<proteinExistence type="predicted"/>
<dbReference type="Pfam" id="PF02899">
    <property type="entry name" value="Phage_int_SAM_1"/>
    <property type="match status" value="1"/>
</dbReference>
<name>K1UFD2_9ZZZZ</name>
<evidence type="ECO:0000256" key="1">
    <source>
        <dbReference type="ARBA" id="ARBA00023125"/>
    </source>
</evidence>
<protein>
    <submittedName>
        <fullName evidence="3">Protein containing Integrase</fullName>
    </submittedName>
</protein>
<dbReference type="GO" id="GO:0015074">
    <property type="term" value="P:DNA integration"/>
    <property type="evidence" value="ECO:0007669"/>
    <property type="project" value="InterPro"/>
</dbReference>
<feature type="domain" description="Core-binding (CB)" evidence="2">
    <location>
        <begin position="1"/>
        <end position="79"/>
    </location>
</feature>
<reference evidence="3" key="1">
    <citation type="journal article" date="2013" name="Environ. Microbiol.">
        <title>Microbiota from the distal guts of lean and obese adolescents exhibit partial functional redundancy besides clear differences in community structure.</title>
        <authorList>
            <person name="Ferrer M."/>
            <person name="Ruiz A."/>
            <person name="Lanza F."/>
            <person name="Haange S.B."/>
            <person name="Oberbach A."/>
            <person name="Till H."/>
            <person name="Bargiela R."/>
            <person name="Campoy C."/>
            <person name="Segura M.T."/>
            <person name="Richter M."/>
            <person name="von Bergen M."/>
            <person name="Seifert J."/>
            <person name="Suarez A."/>
        </authorList>
    </citation>
    <scope>NUCLEOTIDE SEQUENCE</scope>
</reference>
<feature type="non-terminal residue" evidence="3">
    <location>
        <position position="79"/>
    </location>
</feature>
<accession>K1UFD2</accession>
<dbReference type="InterPro" id="IPR011010">
    <property type="entry name" value="DNA_brk_join_enz"/>
</dbReference>
<keyword evidence="1" id="KW-0238">DNA-binding</keyword>
<dbReference type="EMBL" id="AJWY01000700">
    <property type="protein sequence ID" value="EKC80818.1"/>
    <property type="molecule type" value="Genomic_DNA"/>
</dbReference>
<dbReference type="GO" id="GO:0003677">
    <property type="term" value="F:DNA binding"/>
    <property type="evidence" value="ECO:0007669"/>
    <property type="project" value="UniProtKB-KW"/>
</dbReference>
<evidence type="ECO:0000313" key="3">
    <source>
        <dbReference type="EMBL" id="EKC80818.1"/>
    </source>
</evidence>